<comment type="subcellular location">
    <subcellularLocation>
        <location evidence="1">Membrane</location>
        <topology evidence="1">Single-pass type I membrane protein</topology>
    </subcellularLocation>
</comment>
<evidence type="ECO:0000256" key="8">
    <source>
        <dbReference type="SAM" id="Phobius"/>
    </source>
</evidence>
<reference evidence="11" key="1">
    <citation type="submission" date="2025-08" db="UniProtKB">
        <authorList>
            <consortium name="RefSeq"/>
        </authorList>
    </citation>
    <scope>IDENTIFICATION</scope>
    <source>
        <tissue evidence="11">Leukocyte</tissue>
    </source>
</reference>
<evidence type="ECO:0000313" key="10">
    <source>
        <dbReference type="Proteomes" id="UP001732720"/>
    </source>
</evidence>
<dbReference type="CTD" id="4267"/>
<evidence type="ECO:0000313" key="11">
    <source>
        <dbReference type="RefSeq" id="XP_020037855.1"/>
    </source>
</evidence>
<dbReference type="PANTHER" id="PTHR15076">
    <property type="entry name" value="CD99/MIC2 PROTEIN RELATED"/>
    <property type="match status" value="1"/>
</dbReference>
<proteinExistence type="inferred from homology"/>
<keyword evidence="4 9" id="KW-0732">Signal</keyword>
<feature type="chain" id="PRO_5034829207" evidence="9">
    <location>
        <begin position="25"/>
        <end position="168"/>
    </location>
</feature>
<evidence type="ECO:0000256" key="9">
    <source>
        <dbReference type="SAM" id="SignalP"/>
    </source>
</evidence>
<keyword evidence="10" id="KW-1185">Reference proteome</keyword>
<dbReference type="RefSeq" id="XP_020037855.1">
    <property type="nucleotide sequence ID" value="XM_020182266.2"/>
</dbReference>
<evidence type="ECO:0000256" key="4">
    <source>
        <dbReference type="ARBA" id="ARBA00022729"/>
    </source>
</evidence>
<evidence type="ECO:0000256" key="7">
    <source>
        <dbReference type="SAM" id="MobiDB-lite"/>
    </source>
</evidence>
<keyword evidence="5 8" id="KW-1133">Transmembrane helix</keyword>
<dbReference type="GO" id="GO:0034109">
    <property type="term" value="P:homotypic cell-cell adhesion"/>
    <property type="evidence" value="ECO:0007669"/>
    <property type="project" value="TreeGrafter"/>
</dbReference>
<feature type="transmembrane region" description="Helical" evidence="8">
    <location>
        <begin position="111"/>
        <end position="133"/>
    </location>
</feature>
<evidence type="ECO:0000256" key="3">
    <source>
        <dbReference type="ARBA" id="ARBA00022692"/>
    </source>
</evidence>
<keyword evidence="6 8" id="KW-0472">Membrane</keyword>
<dbReference type="Pfam" id="PF12301">
    <property type="entry name" value="CD99L2"/>
    <property type="match status" value="1"/>
</dbReference>
<dbReference type="GO" id="GO:2000391">
    <property type="term" value="P:positive regulation of neutrophil extravasation"/>
    <property type="evidence" value="ECO:0007669"/>
    <property type="project" value="TreeGrafter"/>
</dbReference>
<accession>A0A8B7W6I1</accession>
<feature type="compositionally biased region" description="Pro residues" evidence="7">
    <location>
        <begin position="55"/>
        <end position="67"/>
    </location>
</feature>
<feature type="signal peptide" evidence="9">
    <location>
        <begin position="1"/>
        <end position="24"/>
    </location>
</feature>
<evidence type="ECO:0000256" key="1">
    <source>
        <dbReference type="ARBA" id="ARBA00004479"/>
    </source>
</evidence>
<dbReference type="RefSeq" id="XP_020037855.1">
    <property type="nucleotide sequence ID" value="XM_020182266.1"/>
</dbReference>
<protein>
    <submittedName>
        <fullName evidence="11">CD99 antigen isoform X2</fullName>
    </submittedName>
    <submittedName>
        <fullName evidence="11">CD99 antigen-like isoform X2</fullName>
    </submittedName>
</protein>
<evidence type="ECO:0000256" key="2">
    <source>
        <dbReference type="ARBA" id="ARBA00008763"/>
    </source>
</evidence>
<dbReference type="OrthoDB" id="8963727at2759"/>
<dbReference type="AlphaFoldDB" id="A0A8B7W6I1"/>
<evidence type="ECO:0000256" key="6">
    <source>
        <dbReference type="ARBA" id="ARBA00023136"/>
    </source>
</evidence>
<dbReference type="PANTHER" id="PTHR15076:SF15">
    <property type="entry name" value="CD99 ANTIGEN"/>
    <property type="match status" value="1"/>
</dbReference>
<feature type="compositionally biased region" description="Basic and acidic residues" evidence="7">
    <location>
        <begin position="38"/>
        <end position="52"/>
    </location>
</feature>
<evidence type="ECO:0000256" key="5">
    <source>
        <dbReference type="ARBA" id="ARBA00022989"/>
    </source>
</evidence>
<dbReference type="Proteomes" id="UP001732720">
    <property type="component" value="Chromosome X"/>
</dbReference>
<feature type="compositionally biased region" description="Gly residues" evidence="7">
    <location>
        <begin position="84"/>
        <end position="97"/>
    </location>
</feature>
<sequence length="168" mass="17273">MSRRPVVALALLLLLGLLGAAVLAQDGGFDLSDALGDDNDKKPTDIPKKPSDGDPAPPRPRPQPDPRQPGSAGGFSDSDLVDGTAGGQGDGHGGGGRSPRNEDQDATPQGVIPGIIGAVVVAVAGAISSFIAYQKKKFCFKESAEDGDIQMENHANAEPPVQQTLLEK</sequence>
<dbReference type="GO" id="GO:0005886">
    <property type="term" value="C:plasma membrane"/>
    <property type="evidence" value="ECO:0007669"/>
    <property type="project" value="TreeGrafter"/>
</dbReference>
<name>A0A8B7W6I1_CASCN</name>
<organism evidence="11">
    <name type="scientific">Castor canadensis</name>
    <name type="common">American beaver</name>
    <dbReference type="NCBI Taxonomy" id="51338"/>
    <lineage>
        <taxon>Eukaryota</taxon>
        <taxon>Metazoa</taxon>
        <taxon>Chordata</taxon>
        <taxon>Craniata</taxon>
        <taxon>Vertebrata</taxon>
        <taxon>Euteleostomi</taxon>
        <taxon>Mammalia</taxon>
        <taxon>Eutheria</taxon>
        <taxon>Euarchontoglires</taxon>
        <taxon>Glires</taxon>
        <taxon>Rodentia</taxon>
        <taxon>Castorimorpha</taxon>
        <taxon>Castoridae</taxon>
        <taxon>Castor</taxon>
    </lineage>
</organism>
<gene>
    <name evidence="11" type="primary">LOC109698209</name>
    <name evidence="11" type="synonym">Cd99</name>
</gene>
<keyword evidence="3 8" id="KW-0812">Transmembrane</keyword>
<dbReference type="InterPro" id="IPR022078">
    <property type="entry name" value="CD99L2"/>
</dbReference>
<dbReference type="GO" id="GO:0072683">
    <property type="term" value="P:T cell extravasation"/>
    <property type="evidence" value="ECO:0007669"/>
    <property type="project" value="TreeGrafter"/>
</dbReference>
<feature type="region of interest" description="Disordered" evidence="7">
    <location>
        <begin position="29"/>
        <end position="109"/>
    </location>
</feature>
<comment type="similarity">
    <text evidence="2">Belongs to the CD99 family.</text>
</comment>